<keyword evidence="1" id="KW-0812">Transmembrane</keyword>
<evidence type="ECO:0000256" key="1">
    <source>
        <dbReference type="SAM" id="Phobius"/>
    </source>
</evidence>
<sequence length="185" mass="21031">MNWNNPDAYPGESEEEYIARKNGESQSATGLMFVISKVFIIALKIFAVFGVFLYTGFLLSQKLLGAEADKPKIWVFTLIFTYFIFCIIYFLKGTIIGLKVNNRKLWILPWAICVIICCFVPAYIVKSLVAGLFNPAERQGIWSIGLSWGAFVLFLLYVYGIYQFKTPNAPKILHWSYALGLKISL</sequence>
<evidence type="ECO:0000313" key="3">
    <source>
        <dbReference type="Proteomes" id="UP000292855"/>
    </source>
</evidence>
<keyword evidence="3" id="KW-1185">Reference proteome</keyword>
<dbReference type="OrthoDB" id="1260072at2"/>
<evidence type="ECO:0000313" key="2">
    <source>
        <dbReference type="EMBL" id="RZF57960.1"/>
    </source>
</evidence>
<dbReference type="RefSeq" id="WP_130143444.1">
    <property type="nucleotide sequence ID" value="NZ_SGIT01000006.1"/>
</dbReference>
<feature type="transmembrane region" description="Helical" evidence="1">
    <location>
        <begin position="30"/>
        <end position="53"/>
    </location>
</feature>
<proteinExistence type="predicted"/>
<name>A0A4Q6XDT9_9SPHI</name>
<dbReference type="EMBL" id="SGIT01000006">
    <property type="protein sequence ID" value="RZF57960.1"/>
    <property type="molecule type" value="Genomic_DNA"/>
</dbReference>
<feature type="transmembrane region" description="Helical" evidence="1">
    <location>
        <begin position="105"/>
        <end position="125"/>
    </location>
</feature>
<feature type="transmembrane region" description="Helical" evidence="1">
    <location>
        <begin position="140"/>
        <end position="162"/>
    </location>
</feature>
<accession>A0A4Q6XDT9</accession>
<comment type="caution">
    <text evidence="2">The sequence shown here is derived from an EMBL/GenBank/DDBJ whole genome shotgun (WGS) entry which is preliminary data.</text>
</comment>
<keyword evidence="1" id="KW-1133">Transmembrane helix</keyword>
<protein>
    <submittedName>
        <fullName evidence="2">Uncharacterized protein</fullName>
    </submittedName>
</protein>
<reference evidence="2 3" key="1">
    <citation type="submission" date="2019-02" db="EMBL/GenBank/DDBJ databases">
        <authorList>
            <person name="Li Y."/>
        </authorList>
    </citation>
    <scope>NUCLEOTIDE SEQUENCE [LARGE SCALE GENOMIC DNA]</scope>
    <source>
        <strain evidence="2 3">30C10-4-7</strain>
    </source>
</reference>
<organism evidence="2 3">
    <name type="scientific">Sphingobacterium corticibacterium</name>
    <dbReference type="NCBI Taxonomy" id="2484746"/>
    <lineage>
        <taxon>Bacteria</taxon>
        <taxon>Pseudomonadati</taxon>
        <taxon>Bacteroidota</taxon>
        <taxon>Sphingobacteriia</taxon>
        <taxon>Sphingobacteriales</taxon>
        <taxon>Sphingobacteriaceae</taxon>
        <taxon>Sphingobacterium</taxon>
    </lineage>
</organism>
<keyword evidence="1" id="KW-0472">Membrane</keyword>
<feature type="transmembrane region" description="Helical" evidence="1">
    <location>
        <begin position="73"/>
        <end position="93"/>
    </location>
</feature>
<gene>
    <name evidence="2" type="ORF">EWE74_20040</name>
</gene>
<dbReference type="AlphaFoldDB" id="A0A4Q6XDT9"/>
<dbReference type="Proteomes" id="UP000292855">
    <property type="component" value="Unassembled WGS sequence"/>
</dbReference>